<sequence length="561" mass="60305">MAALMLLRQQGPGNRITPSRGDRGVDVRLVDLDGIGFFQVKRYPRPLTSIQKTQTEKSWTTFFAETAPNAPVKSWSLACPWNPSNEALEWLETLTAEAQFPTDWMGRATLEAMAAENPALVEFYFGDGGERLHRAITNAFQGGRDVPEGIPGEDLLEATTSRMIALSSALNDVDPFYRYEIDLRAGRLRDEPLEAALQTETNAAFVEYRQVTEDRFGVMRIFPRSPAALQLCPISTSIRLTVENGSPDQEAIEAFRDFGAPFADIPGTVTAVTGPPGIHRASGDGRFTVMAVPSNAANLPDLELRLLNANGQPIHTLDLVDVELARGLNTVGVWLSGKDRAGALAFTMLMNGPDGQDEIRVEPQPIGGKSPAEVLPAIRFKAAMTAGTQLVLAVRGGPALPGVWPLEGIDHGPGPHNVAVLVEALVDIQRHTFAGITIPDLDTADLDELADILRAARLLRGERVEVTWTEVAMTLGTPERRVLYACAKLADPTSAQNAQPGDEIRLVPAANKPRSSSPPPQPDTRATERPPSHGGALTVSARSGSGRPAPKDDGKGGRSLG</sequence>
<keyword evidence="2" id="KW-0255">Endonuclease</keyword>
<feature type="compositionally biased region" description="Basic and acidic residues" evidence="1">
    <location>
        <begin position="549"/>
        <end position="561"/>
    </location>
</feature>
<evidence type="ECO:0000313" key="2">
    <source>
        <dbReference type="EMBL" id="MCM4084797.1"/>
    </source>
</evidence>
<name>A0ABT0YH28_9ACTN</name>
<dbReference type="Proteomes" id="UP001523216">
    <property type="component" value="Unassembled WGS sequence"/>
</dbReference>
<dbReference type="RefSeq" id="WP_251804536.1">
    <property type="nucleotide sequence ID" value="NZ_JAMQOL010000084.1"/>
</dbReference>
<keyword evidence="2" id="KW-0378">Hydrolase</keyword>
<organism evidence="2 3">
    <name type="scientific">Paractinoplanes hotanensis</name>
    <dbReference type="NCBI Taxonomy" id="2906497"/>
    <lineage>
        <taxon>Bacteria</taxon>
        <taxon>Bacillati</taxon>
        <taxon>Actinomycetota</taxon>
        <taxon>Actinomycetes</taxon>
        <taxon>Micromonosporales</taxon>
        <taxon>Micromonosporaceae</taxon>
        <taxon>Paractinoplanes</taxon>
    </lineage>
</organism>
<feature type="region of interest" description="Disordered" evidence="1">
    <location>
        <begin position="493"/>
        <end position="561"/>
    </location>
</feature>
<proteinExistence type="predicted"/>
<keyword evidence="3" id="KW-1185">Reference proteome</keyword>
<keyword evidence="2" id="KW-0540">Nuclease</keyword>
<gene>
    <name evidence="2" type="ORF">LXN57_45450</name>
</gene>
<accession>A0ABT0YH28</accession>
<comment type="caution">
    <text evidence="2">The sequence shown here is derived from an EMBL/GenBank/DDBJ whole genome shotgun (WGS) entry which is preliminary data.</text>
</comment>
<protein>
    <submittedName>
        <fullName evidence="2">Restriction endonuclease</fullName>
    </submittedName>
</protein>
<dbReference type="EMBL" id="JAMQOL010000084">
    <property type="protein sequence ID" value="MCM4084797.1"/>
    <property type="molecule type" value="Genomic_DNA"/>
</dbReference>
<evidence type="ECO:0000313" key="3">
    <source>
        <dbReference type="Proteomes" id="UP001523216"/>
    </source>
</evidence>
<evidence type="ECO:0000256" key="1">
    <source>
        <dbReference type="SAM" id="MobiDB-lite"/>
    </source>
</evidence>
<dbReference type="GO" id="GO:0004519">
    <property type="term" value="F:endonuclease activity"/>
    <property type="evidence" value="ECO:0007669"/>
    <property type="project" value="UniProtKB-KW"/>
</dbReference>
<reference evidence="2 3" key="1">
    <citation type="submission" date="2022-06" db="EMBL/GenBank/DDBJ databases">
        <title>Actinoplanes abujensis sp. nov., isolated from Nigerian arid soil.</title>
        <authorList>
            <person name="Ding P."/>
        </authorList>
    </citation>
    <scope>NUCLEOTIDE SEQUENCE [LARGE SCALE GENOMIC DNA]</scope>
    <source>
        <strain evidence="3">TRM88002</strain>
    </source>
</reference>